<evidence type="ECO:0000259" key="12">
    <source>
        <dbReference type="Pfam" id="PF02803"/>
    </source>
</evidence>
<keyword evidence="4 10" id="KW-0808">Transferase</keyword>
<dbReference type="PROSITE" id="PS00098">
    <property type="entry name" value="THIOLASE_1"/>
    <property type="match status" value="1"/>
</dbReference>
<evidence type="ECO:0000256" key="4">
    <source>
        <dbReference type="ARBA" id="ARBA00022679"/>
    </source>
</evidence>
<dbReference type="SUPFAM" id="SSF53901">
    <property type="entry name" value="Thiolase-like"/>
    <property type="match status" value="2"/>
</dbReference>
<dbReference type="InterPro" id="IPR020615">
    <property type="entry name" value="Thiolase_acyl_enz_int_AS"/>
</dbReference>
<dbReference type="EC" id="2.3.1.16" evidence="8"/>
<gene>
    <name evidence="13" type="ORF">AVDCRST_MAG86-4280</name>
</gene>
<dbReference type="Pfam" id="PF02803">
    <property type="entry name" value="Thiolase_C"/>
    <property type="match status" value="1"/>
</dbReference>
<evidence type="ECO:0000256" key="7">
    <source>
        <dbReference type="ARBA" id="ARBA00023315"/>
    </source>
</evidence>
<dbReference type="EMBL" id="CADCWP010000369">
    <property type="protein sequence ID" value="CAA9588947.1"/>
    <property type="molecule type" value="Genomic_DNA"/>
</dbReference>
<feature type="active site" description="Proton acceptor" evidence="9">
    <location>
        <position position="383"/>
    </location>
</feature>
<dbReference type="InterPro" id="IPR020610">
    <property type="entry name" value="Thiolase_AS"/>
</dbReference>
<dbReference type="CDD" id="cd00751">
    <property type="entry name" value="thiolase"/>
    <property type="match status" value="1"/>
</dbReference>
<dbReference type="InterPro" id="IPR020613">
    <property type="entry name" value="Thiolase_CS"/>
</dbReference>
<dbReference type="NCBIfam" id="TIGR01930">
    <property type="entry name" value="AcCoA-C-Actrans"/>
    <property type="match status" value="1"/>
</dbReference>
<evidence type="ECO:0000256" key="10">
    <source>
        <dbReference type="RuleBase" id="RU003557"/>
    </source>
</evidence>
<feature type="domain" description="Thiolase C-terminal" evidence="12">
    <location>
        <begin position="287"/>
        <end position="426"/>
    </location>
</feature>
<evidence type="ECO:0000259" key="11">
    <source>
        <dbReference type="Pfam" id="PF00108"/>
    </source>
</evidence>
<name>A0A6J4VTU9_9DEIN</name>
<reference evidence="13" key="1">
    <citation type="submission" date="2020-02" db="EMBL/GenBank/DDBJ databases">
        <authorList>
            <person name="Meier V. D."/>
        </authorList>
    </citation>
    <scope>NUCLEOTIDE SEQUENCE</scope>
    <source>
        <strain evidence="13">AVDCRST_MAG86</strain>
    </source>
</reference>
<feature type="active site" description="Acyl-thioester intermediate" evidence="9">
    <location>
        <position position="90"/>
    </location>
</feature>
<dbReference type="InterPro" id="IPR020617">
    <property type="entry name" value="Thiolase_C"/>
</dbReference>
<keyword evidence="7 10" id="KW-0012">Acyltransferase</keyword>
<accession>A0A6J4VTU9</accession>
<evidence type="ECO:0000256" key="1">
    <source>
        <dbReference type="ARBA" id="ARBA00005005"/>
    </source>
</evidence>
<dbReference type="AlphaFoldDB" id="A0A6J4VTU9"/>
<comment type="similarity">
    <text evidence="2 10">Belongs to the thiolase-like superfamily. Thiolase family.</text>
</comment>
<dbReference type="InterPro" id="IPR020616">
    <property type="entry name" value="Thiolase_N"/>
</dbReference>
<dbReference type="PROSITE" id="PS00737">
    <property type="entry name" value="THIOLASE_2"/>
    <property type="match status" value="1"/>
</dbReference>
<keyword evidence="5" id="KW-0276">Fatty acid metabolism</keyword>
<feature type="domain" description="Thiolase N-terminal" evidence="11">
    <location>
        <begin position="6"/>
        <end position="278"/>
    </location>
</feature>
<dbReference type="GO" id="GO:0003985">
    <property type="term" value="F:acetyl-CoA C-acetyltransferase activity"/>
    <property type="evidence" value="ECO:0007669"/>
    <property type="project" value="TreeGrafter"/>
</dbReference>
<dbReference type="FunFam" id="3.40.47.10:FF:000011">
    <property type="entry name" value="3-ketoacyl-CoA thiolase"/>
    <property type="match status" value="1"/>
</dbReference>
<organism evidence="13">
    <name type="scientific">uncultured Truepera sp</name>
    <dbReference type="NCBI Taxonomy" id="543023"/>
    <lineage>
        <taxon>Bacteria</taxon>
        <taxon>Thermotogati</taxon>
        <taxon>Deinococcota</taxon>
        <taxon>Deinococci</taxon>
        <taxon>Trueperales</taxon>
        <taxon>Trueperaceae</taxon>
        <taxon>Truepera</taxon>
        <taxon>environmental samples</taxon>
    </lineage>
</organism>
<comment type="pathway">
    <text evidence="1">Lipid metabolism; fatty acid beta-oxidation.</text>
</comment>
<dbReference type="PANTHER" id="PTHR18919">
    <property type="entry name" value="ACETYL-COA C-ACYLTRANSFERASE"/>
    <property type="match status" value="1"/>
</dbReference>
<dbReference type="Gene3D" id="3.40.47.10">
    <property type="match status" value="1"/>
</dbReference>
<dbReference type="Pfam" id="PF00108">
    <property type="entry name" value="Thiolase_N"/>
    <property type="match status" value="1"/>
</dbReference>
<dbReference type="GO" id="GO:0006635">
    <property type="term" value="P:fatty acid beta-oxidation"/>
    <property type="evidence" value="ECO:0007669"/>
    <property type="project" value="TreeGrafter"/>
</dbReference>
<evidence type="ECO:0000256" key="6">
    <source>
        <dbReference type="ARBA" id="ARBA00023098"/>
    </source>
</evidence>
<dbReference type="PIRSF" id="PIRSF000429">
    <property type="entry name" value="Ac-CoA_Ac_transf"/>
    <property type="match status" value="1"/>
</dbReference>
<evidence type="ECO:0000256" key="5">
    <source>
        <dbReference type="ARBA" id="ARBA00022832"/>
    </source>
</evidence>
<dbReference type="InterPro" id="IPR016039">
    <property type="entry name" value="Thiolase-like"/>
</dbReference>
<evidence type="ECO:0000313" key="13">
    <source>
        <dbReference type="EMBL" id="CAA9588947.1"/>
    </source>
</evidence>
<feature type="active site" description="Proton acceptor" evidence="9">
    <location>
        <position position="413"/>
    </location>
</feature>
<dbReference type="PROSITE" id="PS00099">
    <property type="entry name" value="THIOLASE_3"/>
    <property type="match status" value="1"/>
</dbReference>
<evidence type="ECO:0000256" key="8">
    <source>
        <dbReference type="ARBA" id="ARBA00024073"/>
    </source>
</evidence>
<dbReference type="InterPro" id="IPR002155">
    <property type="entry name" value="Thiolase"/>
</dbReference>
<evidence type="ECO:0000256" key="2">
    <source>
        <dbReference type="ARBA" id="ARBA00010982"/>
    </source>
</evidence>
<keyword evidence="3" id="KW-0963">Cytoplasm</keyword>
<evidence type="ECO:0000256" key="9">
    <source>
        <dbReference type="PIRSR" id="PIRSR000429-1"/>
    </source>
</evidence>
<keyword evidence="6" id="KW-0443">Lipid metabolism</keyword>
<protein>
    <recommendedName>
        <fullName evidence="8">acetyl-CoA C-acyltransferase</fullName>
        <ecNumber evidence="8">2.3.1.16</ecNumber>
    </recommendedName>
</protein>
<dbReference type="PANTHER" id="PTHR18919:SF153">
    <property type="entry name" value="TRIFUNCTIONAL ENZYME SUBUNIT BETA, MITOCHONDRIAL"/>
    <property type="match status" value="1"/>
</dbReference>
<proteinExistence type="inferred from homology"/>
<sequence>MTQRKVVLVDGLRTPFRRSGTDYLGLTSYDVARAALRGLLNKTGLTPEQVGLVVMGNVVQNVSTSNVARDAALGAGFSHRTPAHTVTMACISANQAVVSAAEAIRSGQADVAIAGGVEVLSDTPPQFPLVVRKRLYESQRYGSPLEYRKLLEGVSLSEFVPKAPKVAEYSTGETMGESADRLAAAFGVSRSEQDAYALRSHTLAAQATEAGKLEADILPTAVPPDFNLLTRDNTIRADSSPEKLASLKPVFVKPFGTVTAGNASPLTDGASAVLLMEEGTAKALGFAPLARLGAYTFVAQDPGEELLLGPAYATPQVLERAGVKLDDVDVIELHEAFAGQVLAVLRAVESDAFARAKLGKQTRVGDVDMDKLNAWGGSLSLGHPFGATGTRLLTMAARRLHDEDGTLALVTACAAGGLGHAMLLERVVGAR</sequence>
<evidence type="ECO:0000256" key="3">
    <source>
        <dbReference type="ARBA" id="ARBA00022490"/>
    </source>
</evidence>